<gene>
    <name evidence="2" type="ORF">PCAR00345_LOCUS16795</name>
</gene>
<dbReference type="AlphaFoldDB" id="A0A7S4BGL9"/>
<protein>
    <submittedName>
        <fullName evidence="2">Uncharacterized protein</fullName>
    </submittedName>
</protein>
<evidence type="ECO:0000256" key="1">
    <source>
        <dbReference type="SAM" id="MobiDB-lite"/>
    </source>
</evidence>
<proteinExistence type="predicted"/>
<feature type="region of interest" description="Disordered" evidence="1">
    <location>
        <begin position="112"/>
        <end position="157"/>
    </location>
</feature>
<reference evidence="2" key="1">
    <citation type="submission" date="2021-01" db="EMBL/GenBank/DDBJ databases">
        <authorList>
            <person name="Corre E."/>
            <person name="Pelletier E."/>
            <person name="Niang G."/>
            <person name="Scheremetjew M."/>
            <person name="Finn R."/>
            <person name="Kale V."/>
            <person name="Holt S."/>
            <person name="Cochrane G."/>
            <person name="Meng A."/>
            <person name="Brown T."/>
            <person name="Cohen L."/>
        </authorList>
    </citation>
    <scope>NUCLEOTIDE SEQUENCE</scope>
    <source>
        <strain evidence="2">CCMP645</strain>
    </source>
</reference>
<evidence type="ECO:0000313" key="2">
    <source>
        <dbReference type="EMBL" id="CAE0764183.1"/>
    </source>
</evidence>
<name>A0A7S4BGL9_CHRCT</name>
<organism evidence="2">
    <name type="scientific">Chrysotila carterae</name>
    <name type="common">Marine alga</name>
    <name type="synonym">Syracosphaera carterae</name>
    <dbReference type="NCBI Taxonomy" id="13221"/>
    <lineage>
        <taxon>Eukaryota</taxon>
        <taxon>Haptista</taxon>
        <taxon>Haptophyta</taxon>
        <taxon>Prymnesiophyceae</taxon>
        <taxon>Isochrysidales</taxon>
        <taxon>Isochrysidaceae</taxon>
        <taxon>Chrysotila</taxon>
    </lineage>
</organism>
<dbReference type="EMBL" id="HBIZ01026517">
    <property type="protein sequence ID" value="CAE0764183.1"/>
    <property type="molecule type" value="Transcribed_RNA"/>
</dbReference>
<sequence length="157" mass="16936">MAPLALKQSFAAVTSAGSVFRQNAALASLLARTRQCAATLSRPGPVSENDGPFTRGARRWYEVRGLQLPHRKPDAPGQNTSSSTGLKIVVENRSIYEGTYVQVTHVVYDNGVDSTRPRRQPRISGAAPSWMSAPGVASRSRAIDRRLPGANPLRIGK</sequence>
<accession>A0A7S4BGL9</accession>